<keyword evidence="1 4" id="KW-0732">Signal</keyword>
<dbReference type="RefSeq" id="WP_111898774.1">
    <property type="nucleotide sequence ID" value="NZ_CP033459.1"/>
</dbReference>
<keyword evidence="7" id="KW-1185">Reference proteome</keyword>
<dbReference type="NCBIfam" id="TIGR03302">
    <property type="entry name" value="OM_YfiO"/>
    <property type="match status" value="1"/>
</dbReference>
<name>A0A5P8E9E2_9BACT</name>
<dbReference type="EMBL" id="CP033459">
    <property type="protein sequence ID" value="QFQ13655.1"/>
    <property type="molecule type" value="Genomic_DNA"/>
</dbReference>
<feature type="signal peptide" evidence="4">
    <location>
        <begin position="1"/>
        <end position="21"/>
    </location>
</feature>
<proteinExistence type="predicted"/>
<feature type="chain" id="PRO_5024312403" evidence="4">
    <location>
        <begin position="22"/>
        <end position="282"/>
    </location>
</feature>
<evidence type="ECO:0000256" key="1">
    <source>
        <dbReference type="ARBA" id="ARBA00022729"/>
    </source>
</evidence>
<organism evidence="6 7">
    <name type="scientific">Pseudoprevotella muciniphila</name>
    <dbReference type="NCBI Taxonomy" id="2133944"/>
    <lineage>
        <taxon>Bacteria</taxon>
        <taxon>Pseudomonadati</taxon>
        <taxon>Bacteroidota</taxon>
        <taxon>Bacteroidia</taxon>
        <taxon>Bacteroidales</taxon>
        <taxon>Prevotellaceae</taxon>
        <taxon>Pseudoprevotella</taxon>
    </lineage>
</organism>
<protein>
    <submittedName>
        <fullName evidence="6">Outer membrane protein assembly factor BamD</fullName>
    </submittedName>
</protein>
<dbReference type="InterPro" id="IPR011990">
    <property type="entry name" value="TPR-like_helical_dom_sf"/>
</dbReference>
<gene>
    <name evidence="6" type="primary">bamD</name>
    <name evidence="6" type="ORF">C7Y71_000835</name>
</gene>
<sequence>MKFRKYILPLLAIVVMTSCNSYTKVLKSASYDQKYEMAKQYYSRGQFNRASMLLNDVIQVLKGTDRGEESLYLLGMSNLNSRDYNAAAQFFNKYYTSYPKGIYTEEARYYSGMSYYKSTPEPKLDQSQTLVAIREFQEFIDQYPNSRFRQDAQQKIFELQDKLVEKEYLNAKLYYDLGTYFMNCYTGNNFQACIVTSENAIREYPYTPRREDFSYLILKSKFELAQQSVESKKKERYLNAVDEYYNFKTEFPESKRLKEAQSLYNKAVKLGYVKSSDEENQE</sequence>
<keyword evidence="2" id="KW-0472">Membrane</keyword>
<dbReference type="AlphaFoldDB" id="A0A5P8E9E2"/>
<feature type="domain" description="Outer membrane lipoprotein BamD-like" evidence="5">
    <location>
        <begin position="32"/>
        <end position="180"/>
    </location>
</feature>
<dbReference type="OrthoDB" id="9770761at2"/>
<reference evidence="6 7" key="1">
    <citation type="submission" date="2018-11" db="EMBL/GenBank/DDBJ databases">
        <authorList>
            <person name="Na S.W."/>
            <person name="Baik M."/>
        </authorList>
    </citation>
    <scope>NUCLEOTIDE SEQUENCE [LARGE SCALE GENOMIC DNA]</scope>
    <source>
        <strain evidence="6 7">E39</strain>
    </source>
</reference>
<dbReference type="Proteomes" id="UP000249375">
    <property type="component" value="Chromosome"/>
</dbReference>
<dbReference type="Gene3D" id="1.25.40.10">
    <property type="entry name" value="Tetratricopeptide repeat domain"/>
    <property type="match status" value="1"/>
</dbReference>
<dbReference type="InterPro" id="IPR017689">
    <property type="entry name" value="BamD"/>
</dbReference>
<dbReference type="PROSITE" id="PS51257">
    <property type="entry name" value="PROKAR_LIPOPROTEIN"/>
    <property type="match status" value="1"/>
</dbReference>
<accession>A0A5P8E9E2</accession>
<evidence type="ECO:0000313" key="6">
    <source>
        <dbReference type="EMBL" id="QFQ13655.1"/>
    </source>
</evidence>
<evidence type="ECO:0000256" key="3">
    <source>
        <dbReference type="ARBA" id="ARBA00023237"/>
    </source>
</evidence>
<dbReference type="Pfam" id="PF13525">
    <property type="entry name" value="YfiO"/>
    <property type="match status" value="1"/>
</dbReference>
<evidence type="ECO:0000313" key="7">
    <source>
        <dbReference type="Proteomes" id="UP000249375"/>
    </source>
</evidence>
<evidence type="ECO:0000259" key="5">
    <source>
        <dbReference type="Pfam" id="PF13525"/>
    </source>
</evidence>
<dbReference type="SUPFAM" id="SSF48452">
    <property type="entry name" value="TPR-like"/>
    <property type="match status" value="1"/>
</dbReference>
<dbReference type="KEGG" id="alq:C7Y71_000835"/>
<keyword evidence="3" id="KW-0998">Cell outer membrane</keyword>
<dbReference type="InterPro" id="IPR039565">
    <property type="entry name" value="BamD-like"/>
</dbReference>
<evidence type="ECO:0000256" key="4">
    <source>
        <dbReference type="SAM" id="SignalP"/>
    </source>
</evidence>
<evidence type="ECO:0000256" key="2">
    <source>
        <dbReference type="ARBA" id="ARBA00023136"/>
    </source>
</evidence>